<comment type="subcellular location">
    <subcellularLocation>
        <location evidence="1 15">Cytoplasm</location>
    </subcellularLocation>
</comment>
<comment type="catalytic activity">
    <reaction evidence="14 15">
        <text>tRNA(Phe) + L-phenylalanine + ATP = L-phenylalanyl-tRNA(Phe) + AMP + diphosphate + H(+)</text>
        <dbReference type="Rhea" id="RHEA:19413"/>
        <dbReference type="Rhea" id="RHEA-COMP:9668"/>
        <dbReference type="Rhea" id="RHEA-COMP:9699"/>
        <dbReference type="ChEBI" id="CHEBI:15378"/>
        <dbReference type="ChEBI" id="CHEBI:30616"/>
        <dbReference type="ChEBI" id="CHEBI:33019"/>
        <dbReference type="ChEBI" id="CHEBI:58095"/>
        <dbReference type="ChEBI" id="CHEBI:78442"/>
        <dbReference type="ChEBI" id="CHEBI:78531"/>
        <dbReference type="ChEBI" id="CHEBI:456215"/>
        <dbReference type="EC" id="6.1.1.20"/>
    </reaction>
</comment>
<dbReference type="InterPro" id="IPR033714">
    <property type="entry name" value="tRNA_bind_bactPheRS"/>
</dbReference>
<dbReference type="CDD" id="cd02796">
    <property type="entry name" value="tRNA_bind_bactPheRS"/>
    <property type="match status" value="1"/>
</dbReference>
<evidence type="ECO:0000256" key="13">
    <source>
        <dbReference type="ARBA" id="ARBA00023146"/>
    </source>
</evidence>
<keyword evidence="12 15" id="KW-0648">Protein biosynthesis</keyword>
<dbReference type="SMART" id="SM00896">
    <property type="entry name" value="FDX-ACB"/>
    <property type="match status" value="1"/>
</dbReference>
<dbReference type="InterPro" id="IPR005147">
    <property type="entry name" value="tRNA_synthase_B5-dom"/>
</dbReference>
<feature type="binding site" evidence="15">
    <location>
        <position position="460"/>
    </location>
    <ligand>
        <name>Mg(2+)</name>
        <dbReference type="ChEBI" id="CHEBI:18420"/>
        <note>shared with alpha subunit</note>
    </ligand>
</feature>
<dbReference type="GO" id="GO:0000287">
    <property type="term" value="F:magnesium ion binding"/>
    <property type="evidence" value="ECO:0007669"/>
    <property type="project" value="UniProtKB-UniRule"/>
</dbReference>
<dbReference type="Pfam" id="PF03483">
    <property type="entry name" value="B3_4"/>
    <property type="match status" value="1"/>
</dbReference>
<dbReference type="PROSITE" id="PS51447">
    <property type="entry name" value="FDX_ACB"/>
    <property type="match status" value="1"/>
</dbReference>
<dbReference type="CDD" id="cd00769">
    <property type="entry name" value="PheRS_beta_core"/>
    <property type="match status" value="1"/>
</dbReference>
<dbReference type="SUPFAM" id="SSF55681">
    <property type="entry name" value="Class II aaRS and biotin synthetases"/>
    <property type="match status" value="1"/>
</dbReference>
<keyword evidence="13 15" id="KW-0030">Aminoacyl-tRNA synthetase</keyword>
<dbReference type="SUPFAM" id="SSF54991">
    <property type="entry name" value="Anticodon-binding domain of PheRS"/>
    <property type="match status" value="1"/>
</dbReference>
<proteinExistence type="inferred from homology"/>
<dbReference type="SUPFAM" id="SSF46955">
    <property type="entry name" value="Putative DNA-binding domain"/>
    <property type="match status" value="1"/>
</dbReference>
<feature type="domain" description="FDX-ACB" evidence="18">
    <location>
        <begin position="703"/>
        <end position="796"/>
    </location>
</feature>
<dbReference type="Pfam" id="PF03484">
    <property type="entry name" value="B5"/>
    <property type="match status" value="1"/>
</dbReference>
<comment type="cofactor">
    <cofactor evidence="15">
        <name>Mg(2+)</name>
        <dbReference type="ChEBI" id="CHEBI:18420"/>
    </cofactor>
    <text evidence="15">Binds 2 magnesium ions per tetramer.</text>
</comment>
<dbReference type="GO" id="GO:0004826">
    <property type="term" value="F:phenylalanine-tRNA ligase activity"/>
    <property type="evidence" value="ECO:0007669"/>
    <property type="project" value="UniProtKB-UniRule"/>
</dbReference>
<dbReference type="InterPro" id="IPR002547">
    <property type="entry name" value="tRNA-bd_dom"/>
</dbReference>
<dbReference type="PROSITE" id="PS51483">
    <property type="entry name" value="B5"/>
    <property type="match status" value="1"/>
</dbReference>
<keyword evidence="4 15" id="KW-0963">Cytoplasm</keyword>
<feature type="binding site" evidence="15">
    <location>
        <position position="454"/>
    </location>
    <ligand>
        <name>Mg(2+)</name>
        <dbReference type="ChEBI" id="CHEBI:18420"/>
        <note>shared with alpha subunit</note>
    </ligand>
</feature>
<keyword evidence="11 16" id="KW-0694">RNA-binding</keyword>
<feature type="domain" description="TRNA-binding" evidence="17">
    <location>
        <begin position="39"/>
        <end position="148"/>
    </location>
</feature>
<dbReference type="EC" id="6.1.1.20" evidence="15"/>
<dbReference type="Pfam" id="PF17759">
    <property type="entry name" value="tRNA_synthFbeta"/>
    <property type="match status" value="1"/>
</dbReference>
<dbReference type="PROSITE" id="PS50886">
    <property type="entry name" value="TRBD"/>
    <property type="match status" value="1"/>
</dbReference>
<dbReference type="SMART" id="SM00873">
    <property type="entry name" value="B3_4"/>
    <property type="match status" value="1"/>
</dbReference>
<dbReference type="EMBL" id="CP047588">
    <property type="protein sequence ID" value="QIE01876.1"/>
    <property type="molecule type" value="Genomic_DNA"/>
</dbReference>
<evidence type="ECO:0000259" key="19">
    <source>
        <dbReference type="PROSITE" id="PS51483"/>
    </source>
</evidence>
<keyword evidence="10 15" id="KW-0460">Magnesium</keyword>
<dbReference type="Gene3D" id="3.30.930.10">
    <property type="entry name" value="Bira Bifunctional Protein, Domain 2"/>
    <property type="match status" value="1"/>
</dbReference>
<reference evidence="20 21" key="1">
    <citation type="submission" date="2020-01" db="EMBL/GenBank/DDBJ databases">
        <title>Complete genome of Buchnera aphidicola isolated from Chaitophorus populeti.</title>
        <authorList>
            <person name="Park J."/>
            <person name="Xi H."/>
        </authorList>
    </citation>
    <scope>NUCLEOTIDE SEQUENCE [LARGE SCALE GENOMIC DNA]</scope>
    <source>
        <strain evidence="20 21">UsonBac</strain>
    </source>
</reference>
<evidence type="ECO:0000313" key="20">
    <source>
        <dbReference type="EMBL" id="QIE01876.1"/>
    </source>
</evidence>
<dbReference type="InterPro" id="IPR045060">
    <property type="entry name" value="Phe-tRNA-ligase_IIc_bsu"/>
</dbReference>
<dbReference type="GO" id="GO:0000049">
    <property type="term" value="F:tRNA binding"/>
    <property type="evidence" value="ECO:0007669"/>
    <property type="project" value="UniProtKB-UniRule"/>
</dbReference>
<dbReference type="HAMAP" id="MF_00283">
    <property type="entry name" value="Phe_tRNA_synth_beta1"/>
    <property type="match status" value="1"/>
</dbReference>
<evidence type="ECO:0000259" key="17">
    <source>
        <dbReference type="PROSITE" id="PS50886"/>
    </source>
</evidence>
<dbReference type="PANTHER" id="PTHR10947">
    <property type="entry name" value="PHENYLALANYL-TRNA SYNTHETASE BETA CHAIN AND LEUCINE-RICH REPEAT-CONTAINING PROTEIN 47"/>
    <property type="match status" value="1"/>
</dbReference>
<accession>A0A6C1FBL4</accession>
<comment type="subunit">
    <text evidence="3 15">Tetramer of two alpha and two beta subunits.</text>
</comment>
<dbReference type="GO" id="GO:0009328">
    <property type="term" value="C:phenylalanine-tRNA ligase complex"/>
    <property type="evidence" value="ECO:0007669"/>
    <property type="project" value="TreeGrafter"/>
</dbReference>
<dbReference type="Gene3D" id="3.30.56.10">
    <property type="match status" value="2"/>
</dbReference>
<keyword evidence="6 15" id="KW-0436">Ligase</keyword>
<keyword evidence="5 16" id="KW-0820">tRNA-binding</keyword>
<dbReference type="InterPro" id="IPR009061">
    <property type="entry name" value="DNA-bd_dom_put_sf"/>
</dbReference>
<dbReference type="GO" id="GO:0005524">
    <property type="term" value="F:ATP binding"/>
    <property type="evidence" value="ECO:0007669"/>
    <property type="project" value="UniProtKB-UniRule"/>
</dbReference>
<evidence type="ECO:0000256" key="16">
    <source>
        <dbReference type="PROSITE-ProRule" id="PRU00209"/>
    </source>
</evidence>
<feature type="domain" description="B5" evidence="19">
    <location>
        <begin position="401"/>
        <end position="476"/>
    </location>
</feature>
<evidence type="ECO:0000256" key="8">
    <source>
        <dbReference type="ARBA" id="ARBA00022741"/>
    </source>
</evidence>
<dbReference type="Pfam" id="PF03147">
    <property type="entry name" value="FDX-ACB"/>
    <property type="match status" value="1"/>
</dbReference>
<sequence length="797" mass="92621">MKFSEKWLREWIKIKIDSNTLCEQIANSGIEVEYIQEFNPMFTDVYVGKIVECTIDSKSNNYKIVKVDIGQEKLLNIVCRAANCRYGIKVAVATIGAILPDNITIKKKIIHNQLSEGMLCSFYELGIFSQNDQIIELPQDTTLGMNVYDYLLLKDKIIKISTTSNRPDGLSILGISRNISAINNFKQPDLKNISVPIHLTKQIDINIEAKKECRCFLGKMINNINVNIDTPLWMKKKLFFSDMLSENIITNIINYILIEIGQPLNIFNSDNIDDNHIIIRMAKNQENIILKNNITIKLNKNILVFADKNKILSLPGNIHTIYADINQKTKNIFLSSAIINKKSIDNISKTINSNKILEYYNYGIDPSLQKYAIEYATKLILNICGGQSSVINYKKINTLLYQNYSIRLYYKTLKKITGINFKDTTISNILYNLNYKYDFQKHFWDVVPPSWRFDILIEEDVISDILRIYGYNNIFLHPLKEDLNYNKKNELTDFLLKKSAIILINKGYHEVINYSFIDPKIEKLLFKNKKNILVANPISQDMSCMRSSLWPGLLKNISHNKNRQQKSIRIFESGLCFSINEKDNLGIKQEFLLAAAISGDYFSEHWLFKMRKMDFYDLKGDLELILDSICELNNIEFRREKILGLHPEQSASIYFQNNMIGKIGAIDPRLENKLNVDSATFLFEISLKYFFNIIKKSKFQDISKFPTIRRDISILISDDIIIHDVIKICQDFFINQNVEVNLFDVYSYQELLNKKKSLGISFIFQNYQRTLQDNEINLMIHDCIGVLKKKFQVMLRK</sequence>
<dbReference type="InterPro" id="IPR045864">
    <property type="entry name" value="aa-tRNA-synth_II/BPL/LPL"/>
</dbReference>
<dbReference type="InterPro" id="IPR004532">
    <property type="entry name" value="Phe-tRNA-ligase_IIc_bsu_bact"/>
</dbReference>
<evidence type="ECO:0000256" key="1">
    <source>
        <dbReference type="ARBA" id="ARBA00004496"/>
    </source>
</evidence>
<protein>
    <recommendedName>
        <fullName evidence="15">Phenylalanine--tRNA ligase beta subunit</fullName>
        <ecNumber evidence="15">6.1.1.20</ecNumber>
    </recommendedName>
    <alternativeName>
        <fullName evidence="15">Phenylalanyl-tRNA synthetase beta subunit</fullName>
        <shortName evidence="15">PheRS</shortName>
    </alternativeName>
</protein>
<evidence type="ECO:0000256" key="5">
    <source>
        <dbReference type="ARBA" id="ARBA00022555"/>
    </source>
</evidence>
<gene>
    <name evidence="15" type="primary">pheT</name>
    <name evidence="20" type="ORF">GUU85_00600</name>
</gene>
<dbReference type="InterPro" id="IPR041616">
    <property type="entry name" value="PheRS_beta_core"/>
</dbReference>
<dbReference type="Proteomes" id="UP000502958">
    <property type="component" value="Chromosome"/>
</dbReference>
<evidence type="ECO:0000256" key="6">
    <source>
        <dbReference type="ARBA" id="ARBA00022598"/>
    </source>
</evidence>
<evidence type="ECO:0000256" key="3">
    <source>
        <dbReference type="ARBA" id="ARBA00011209"/>
    </source>
</evidence>
<dbReference type="InterPro" id="IPR020825">
    <property type="entry name" value="Phe-tRNA_synthase-like_B3/B4"/>
</dbReference>
<dbReference type="Pfam" id="PF01588">
    <property type="entry name" value="tRNA_bind"/>
    <property type="match status" value="1"/>
</dbReference>
<dbReference type="RefSeq" id="WP_163118996.1">
    <property type="nucleotide sequence ID" value="NZ_CP047588.1"/>
</dbReference>
<dbReference type="NCBIfam" id="TIGR00472">
    <property type="entry name" value="pheT_bact"/>
    <property type="match status" value="1"/>
</dbReference>
<dbReference type="GO" id="GO:0006432">
    <property type="term" value="P:phenylalanyl-tRNA aminoacylation"/>
    <property type="evidence" value="ECO:0007669"/>
    <property type="project" value="UniProtKB-UniRule"/>
</dbReference>
<dbReference type="AlphaFoldDB" id="A0A6C1FBL4"/>
<comment type="similarity">
    <text evidence="2 15">Belongs to the phenylalanyl-tRNA synthetase beta subunit family. Type 1 subfamily.</text>
</comment>
<dbReference type="InterPro" id="IPR012340">
    <property type="entry name" value="NA-bd_OB-fold"/>
</dbReference>
<organism evidence="20 21">
    <name type="scientific">Buchnera aphidicola subsp. Uroleucon sonchi</name>
    <dbReference type="NCBI Taxonomy" id="118118"/>
    <lineage>
        <taxon>Bacteria</taxon>
        <taxon>Pseudomonadati</taxon>
        <taxon>Pseudomonadota</taxon>
        <taxon>Gammaproteobacteria</taxon>
        <taxon>Enterobacterales</taxon>
        <taxon>Erwiniaceae</taxon>
        <taxon>Buchnera</taxon>
    </lineage>
</organism>
<evidence type="ECO:0000256" key="4">
    <source>
        <dbReference type="ARBA" id="ARBA00022490"/>
    </source>
</evidence>
<evidence type="ECO:0000256" key="12">
    <source>
        <dbReference type="ARBA" id="ARBA00022917"/>
    </source>
</evidence>
<evidence type="ECO:0000259" key="18">
    <source>
        <dbReference type="PROSITE" id="PS51447"/>
    </source>
</evidence>
<evidence type="ECO:0000256" key="7">
    <source>
        <dbReference type="ARBA" id="ARBA00022723"/>
    </source>
</evidence>
<dbReference type="SMART" id="SM00874">
    <property type="entry name" value="B5"/>
    <property type="match status" value="1"/>
</dbReference>
<dbReference type="InterPro" id="IPR005146">
    <property type="entry name" value="B3/B4_tRNA-bd"/>
</dbReference>
<keyword evidence="7 15" id="KW-0479">Metal-binding</keyword>
<feature type="binding site" evidence="15">
    <location>
        <position position="464"/>
    </location>
    <ligand>
        <name>Mg(2+)</name>
        <dbReference type="ChEBI" id="CHEBI:18420"/>
        <note>shared with alpha subunit</note>
    </ligand>
</feature>
<evidence type="ECO:0000256" key="11">
    <source>
        <dbReference type="ARBA" id="ARBA00022884"/>
    </source>
</evidence>
<evidence type="ECO:0000256" key="2">
    <source>
        <dbReference type="ARBA" id="ARBA00008653"/>
    </source>
</evidence>
<evidence type="ECO:0000256" key="14">
    <source>
        <dbReference type="ARBA" id="ARBA00049255"/>
    </source>
</evidence>
<dbReference type="Gene3D" id="3.30.70.380">
    <property type="entry name" value="Ferrodoxin-fold anticodon-binding domain"/>
    <property type="match status" value="1"/>
</dbReference>
<evidence type="ECO:0000256" key="15">
    <source>
        <dbReference type="HAMAP-Rule" id="MF_00283"/>
    </source>
</evidence>
<evidence type="ECO:0000256" key="10">
    <source>
        <dbReference type="ARBA" id="ARBA00022842"/>
    </source>
</evidence>
<keyword evidence="8 15" id="KW-0547">Nucleotide-binding</keyword>
<name>A0A6C1FBL4_BUCUN</name>
<evidence type="ECO:0000256" key="9">
    <source>
        <dbReference type="ARBA" id="ARBA00022840"/>
    </source>
</evidence>
<dbReference type="InterPro" id="IPR036690">
    <property type="entry name" value="Fdx_antiC-bd_sf"/>
</dbReference>
<dbReference type="SUPFAM" id="SSF56037">
    <property type="entry name" value="PheT/TilS domain"/>
    <property type="match status" value="1"/>
</dbReference>
<keyword evidence="9 15" id="KW-0067">ATP-binding</keyword>
<dbReference type="Gene3D" id="2.40.50.140">
    <property type="entry name" value="Nucleic acid-binding proteins"/>
    <property type="match status" value="1"/>
</dbReference>
<evidence type="ECO:0000313" key="21">
    <source>
        <dbReference type="Proteomes" id="UP000502958"/>
    </source>
</evidence>
<dbReference type="PANTHER" id="PTHR10947:SF0">
    <property type="entry name" value="PHENYLALANINE--TRNA LIGASE BETA SUBUNIT"/>
    <property type="match status" value="1"/>
</dbReference>
<dbReference type="InterPro" id="IPR005121">
    <property type="entry name" value="Fdx_antiC-bd"/>
</dbReference>
<dbReference type="SUPFAM" id="SSF50249">
    <property type="entry name" value="Nucleic acid-binding proteins"/>
    <property type="match status" value="1"/>
</dbReference>
<dbReference type="FunFam" id="3.30.930.10:FF:000022">
    <property type="entry name" value="Phenylalanine--tRNA ligase beta subunit"/>
    <property type="match status" value="1"/>
</dbReference>
<dbReference type="Gene3D" id="3.50.40.10">
    <property type="entry name" value="Phenylalanyl-trna Synthetase, Chain B, domain 3"/>
    <property type="match status" value="1"/>
</dbReference>
<comment type="caution">
    <text evidence="15">Lacks conserved residue(s) required for the propagation of feature annotation.</text>
</comment>